<sequence>MSTKSKKYALSEGQRIAAEILATNDINKVPIAEIAEKAGVCTRTLFRWKQDPDFVAYKNEIAELAMSDFLSETYGFLRGIARASQSEKNRLKAIELVLKNQGRLTDVQKIEAKVEDNRSNEAIEAEIDNLKKLLAEM</sequence>
<dbReference type="OrthoDB" id="2082146at2"/>
<reference evidence="2 3" key="1">
    <citation type="submission" date="2019-03" db="EMBL/GenBank/DDBJ databases">
        <title>Genomic Encyclopedia of Type Strains, Phase IV (KMG-IV): sequencing the most valuable type-strain genomes for metagenomic binning, comparative biology and taxonomic classification.</title>
        <authorList>
            <person name="Goeker M."/>
        </authorList>
    </citation>
    <scope>NUCLEOTIDE SEQUENCE [LARGE SCALE GENOMIC DNA]</scope>
    <source>
        <strain evidence="2 3">DSM 11170</strain>
    </source>
</reference>
<dbReference type="RefSeq" id="WP_131920471.1">
    <property type="nucleotide sequence ID" value="NZ_JAOQNU010000030.1"/>
</dbReference>
<dbReference type="SUPFAM" id="SSF46689">
    <property type="entry name" value="Homeodomain-like"/>
    <property type="match status" value="1"/>
</dbReference>
<dbReference type="InterPro" id="IPR024978">
    <property type="entry name" value="Homeodomain_phBC6A51-type"/>
</dbReference>
<protein>
    <submittedName>
        <fullName evidence="2">Putative insertion element HTH domain-containing protein</fullName>
    </submittedName>
</protein>
<evidence type="ECO:0000313" key="2">
    <source>
        <dbReference type="EMBL" id="TCP61276.1"/>
    </source>
</evidence>
<evidence type="ECO:0000313" key="3">
    <source>
        <dbReference type="Proteomes" id="UP000294813"/>
    </source>
</evidence>
<organism evidence="2 3">
    <name type="scientific">Heliophilum fasciatum</name>
    <dbReference type="NCBI Taxonomy" id="35700"/>
    <lineage>
        <taxon>Bacteria</taxon>
        <taxon>Bacillati</taxon>
        <taxon>Bacillota</taxon>
        <taxon>Clostridia</taxon>
        <taxon>Eubacteriales</taxon>
        <taxon>Heliobacteriaceae</taxon>
        <taxon>Heliophilum</taxon>
    </lineage>
</organism>
<accession>A0A4V2SW67</accession>
<keyword evidence="3" id="KW-1185">Reference proteome</keyword>
<feature type="domain" description="Homeodomain phBC6A51-type" evidence="1">
    <location>
        <begin position="6"/>
        <end position="127"/>
    </location>
</feature>
<dbReference type="AlphaFoldDB" id="A0A4V2SW67"/>
<gene>
    <name evidence="2" type="ORF">EDD73_12929</name>
</gene>
<evidence type="ECO:0000259" key="1">
    <source>
        <dbReference type="Pfam" id="PF13022"/>
    </source>
</evidence>
<proteinExistence type="predicted"/>
<dbReference type="Pfam" id="PF13022">
    <property type="entry name" value="HTH_Tnp_1_2"/>
    <property type="match status" value="1"/>
</dbReference>
<dbReference type="Proteomes" id="UP000294813">
    <property type="component" value="Unassembled WGS sequence"/>
</dbReference>
<name>A0A4V2SW67_9FIRM</name>
<dbReference type="EMBL" id="SLXT01000029">
    <property type="protein sequence ID" value="TCP61276.1"/>
    <property type="molecule type" value="Genomic_DNA"/>
</dbReference>
<dbReference type="Gene3D" id="1.10.10.60">
    <property type="entry name" value="Homeodomain-like"/>
    <property type="match status" value="1"/>
</dbReference>
<comment type="caution">
    <text evidence="2">The sequence shown here is derived from an EMBL/GenBank/DDBJ whole genome shotgun (WGS) entry which is preliminary data.</text>
</comment>
<dbReference type="InterPro" id="IPR009057">
    <property type="entry name" value="Homeodomain-like_sf"/>
</dbReference>